<gene>
    <name evidence="10 13" type="primary">rsgA</name>
    <name evidence="13" type="ORF">A6J77_006720</name>
</gene>
<proteinExistence type="inferred from homology"/>
<feature type="binding site" evidence="10">
    <location>
        <begin position="184"/>
        <end position="192"/>
    </location>
    <ligand>
        <name>GTP</name>
        <dbReference type="ChEBI" id="CHEBI:37565"/>
    </ligand>
</feature>
<dbReference type="EC" id="3.6.1.-" evidence="10"/>
<dbReference type="GO" id="GO:0019843">
    <property type="term" value="F:rRNA binding"/>
    <property type="evidence" value="ECO:0007669"/>
    <property type="project" value="UniProtKB-KW"/>
</dbReference>
<dbReference type="Pfam" id="PF03193">
    <property type="entry name" value="RsgA_GTPase"/>
    <property type="match status" value="1"/>
</dbReference>
<evidence type="ECO:0000256" key="10">
    <source>
        <dbReference type="HAMAP-Rule" id="MF_01820"/>
    </source>
</evidence>
<feature type="binding site" evidence="10">
    <location>
        <position position="272"/>
    </location>
    <ligand>
        <name>Zn(2+)</name>
        <dbReference type="ChEBI" id="CHEBI:29105"/>
    </ligand>
</feature>
<evidence type="ECO:0000256" key="3">
    <source>
        <dbReference type="ARBA" id="ARBA00022723"/>
    </source>
</evidence>
<protein>
    <recommendedName>
        <fullName evidence="10">Small ribosomal subunit biogenesis GTPase RsgA</fullName>
        <ecNumber evidence="10">3.6.1.-</ecNumber>
    </recommendedName>
</protein>
<dbReference type="EMBL" id="NBTM02000001">
    <property type="protein sequence ID" value="PNL91933.1"/>
    <property type="molecule type" value="Genomic_DNA"/>
</dbReference>
<dbReference type="PROSITE" id="PS50936">
    <property type="entry name" value="ENGC_GTPASE"/>
    <property type="match status" value="1"/>
</dbReference>
<keyword evidence="7 10" id="KW-0862">Zinc</keyword>
<dbReference type="InterPro" id="IPR027417">
    <property type="entry name" value="P-loop_NTPase"/>
</dbReference>
<dbReference type="PROSITE" id="PS51721">
    <property type="entry name" value="G_CP"/>
    <property type="match status" value="1"/>
</dbReference>
<comment type="cofactor">
    <cofactor evidence="10">
        <name>Zn(2+)</name>
        <dbReference type="ChEBI" id="CHEBI:29105"/>
    </cofactor>
    <text evidence="10">Binds 1 zinc ion per subunit.</text>
</comment>
<reference evidence="14" key="1">
    <citation type="submission" date="2017-12" db="EMBL/GenBank/DDBJ databases">
        <title>FDA dAtabase for Regulatory Grade micrObial Sequences (FDA-ARGOS): Supporting development and validation of Infectious Disease Dx tests.</title>
        <authorList>
            <person name="Hoffmann M."/>
            <person name="Allard M."/>
            <person name="Evans P."/>
            <person name="Brown E."/>
            <person name="Tallon L."/>
            <person name="Sadzewicz L."/>
            <person name="Sengamalay N."/>
            <person name="Ott S."/>
            <person name="Godinez A."/>
            <person name="Nagaraj S."/>
            <person name="Vavikolanu K."/>
            <person name="Aluvathingal J."/>
            <person name="Nadendla S."/>
            <person name="Sichtig H."/>
        </authorList>
    </citation>
    <scope>NUCLEOTIDE SEQUENCE [LARGE SCALE GENOMIC DNA]</scope>
    <source>
        <strain evidence="14">FDAARGOS_249</strain>
    </source>
</reference>
<dbReference type="GO" id="GO:0042274">
    <property type="term" value="P:ribosomal small subunit biogenesis"/>
    <property type="evidence" value="ECO:0007669"/>
    <property type="project" value="UniProtKB-UniRule"/>
</dbReference>
<name>A0A2J9PNL3_9LACT</name>
<keyword evidence="1 10" id="KW-0963">Cytoplasm</keyword>
<dbReference type="Gene3D" id="1.10.40.50">
    <property type="entry name" value="Probable gtpase engc, domain 3"/>
    <property type="match status" value="1"/>
</dbReference>
<evidence type="ECO:0000256" key="8">
    <source>
        <dbReference type="ARBA" id="ARBA00022884"/>
    </source>
</evidence>
<dbReference type="InterPro" id="IPR004881">
    <property type="entry name" value="Ribosome_biogen_GTPase_RsgA"/>
</dbReference>
<keyword evidence="8 10" id="KW-0694">RNA-binding</keyword>
<dbReference type="Gene3D" id="2.40.50.140">
    <property type="entry name" value="Nucleic acid-binding proteins"/>
    <property type="match status" value="1"/>
</dbReference>
<dbReference type="Pfam" id="PF16745">
    <property type="entry name" value="RsgA_N"/>
    <property type="match status" value="1"/>
</dbReference>
<keyword evidence="5 10" id="KW-0547">Nucleotide-binding</keyword>
<dbReference type="HAMAP" id="MF_01820">
    <property type="entry name" value="GTPase_RsgA"/>
    <property type="match status" value="1"/>
</dbReference>
<keyword evidence="3 10" id="KW-0479">Metal-binding</keyword>
<evidence type="ECO:0000256" key="7">
    <source>
        <dbReference type="ARBA" id="ARBA00022833"/>
    </source>
</evidence>
<keyword evidence="2 10" id="KW-0690">Ribosome biogenesis</keyword>
<dbReference type="PANTHER" id="PTHR32120:SF11">
    <property type="entry name" value="SMALL RIBOSOMAL SUBUNIT BIOGENESIS GTPASE RSGA 1, MITOCHONDRIAL-RELATED"/>
    <property type="match status" value="1"/>
</dbReference>
<sequence>MKRKDDYIQPNAPTYTGQIIKALSGFYYVEEKESQVIYTTRARGQFRNTQTTPLVGDFVEFQADNTEEGYVMKILPRYSQMIRPAVANVDLALLVASVIEPQIQPKLLDRFLVYLESENIEPILYFSKMDLTDQASQADKNRIDQFIKVYRQIGYQVILSTDLNEEDFNQLKDIVANRTMVVVGQSGVGKSTLLNRLLPDLDIETGEISTSLGRGRHTTRHTELHDIFEGKVADTPGFSSIDIDQLDKVSLSNYFPEMRAIQDQCKFRGCTHIQEPKCAVKAALEAGEIAQSRYDSYLQIFQEIDNAKPKY</sequence>
<keyword evidence="9 10" id="KW-0342">GTP-binding</keyword>
<evidence type="ECO:0000313" key="13">
    <source>
        <dbReference type="EMBL" id="PNL91933.1"/>
    </source>
</evidence>
<evidence type="ECO:0000256" key="6">
    <source>
        <dbReference type="ARBA" id="ARBA00022801"/>
    </source>
</evidence>
<dbReference type="Proteomes" id="UP000192813">
    <property type="component" value="Unassembled WGS sequence"/>
</dbReference>
<dbReference type="InterPro" id="IPR030378">
    <property type="entry name" value="G_CP_dom"/>
</dbReference>
<accession>A0A2J9PNL3</accession>
<comment type="similarity">
    <text evidence="10">Belongs to the TRAFAC class YlqF/YawG GTPase family. RsgA subfamily.</text>
</comment>
<dbReference type="Gene3D" id="3.40.50.300">
    <property type="entry name" value="P-loop containing nucleotide triphosphate hydrolases"/>
    <property type="match status" value="1"/>
</dbReference>
<evidence type="ECO:0000256" key="1">
    <source>
        <dbReference type="ARBA" id="ARBA00022490"/>
    </source>
</evidence>
<dbReference type="PANTHER" id="PTHR32120">
    <property type="entry name" value="SMALL RIBOSOMAL SUBUNIT BIOGENESIS GTPASE RSGA"/>
    <property type="match status" value="1"/>
</dbReference>
<dbReference type="SUPFAM" id="SSF52540">
    <property type="entry name" value="P-loop containing nucleoside triphosphate hydrolases"/>
    <property type="match status" value="1"/>
</dbReference>
<dbReference type="CDD" id="cd01854">
    <property type="entry name" value="YjeQ_EngC"/>
    <property type="match status" value="1"/>
</dbReference>
<organism evidence="13 14">
    <name type="scientific">Aerococcus viridans</name>
    <dbReference type="NCBI Taxonomy" id="1377"/>
    <lineage>
        <taxon>Bacteria</taxon>
        <taxon>Bacillati</taxon>
        <taxon>Bacillota</taxon>
        <taxon>Bacilli</taxon>
        <taxon>Lactobacillales</taxon>
        <taxon>Aerococcaceae</taxon>
        <taxon>Aerococcus</taxon>
    </lineage>
</organism>
<evidence type="ECO:0000313" key="14">
    <source>
        <dbReference type="Proteomes" id="UP000192813"/>
    </source>
</evidence>
<dbReference type="GO" id="GO:0005525">
    <property type="term" value="F:GTP binding"/>
    <property type="evidence" value="ECO:0007669"/>
    <property type="project" value="UniProtKB-UniRule"/>
</dbReference>
<evidence type="ECO:0000256" key="5">
    <source>
        <dbReference type="ARBA" id="ARBA00022741"/>
    </source>
</evidence>
<feature type="binding site" evidence="10">
    <location>
        <position position="278"/>
    </location>
    <ligand>
        <name>Zn(2+)</name>
        <dbReference type="ChEBI" id="CHEBI:29105"/>
    </ligand>
</feature>
<dbReference type="GO" id="GO:0046872">
    <property type="term" value="F:metal ion binding"/>
    <property type="evidence" value="ECO:0007669"/>
    <property type="project" value="UniProtKB-KW"/>
</dbReference>
<dbReference type="InterPro" id="IPR012340">
    <property type="entry name" value="NA-bd_OB-fold"/>
</dbReference>
<keyword evidence="6 10" id="KW-0378">Hydrolase</keyword>
<keyword evidence="4 10" id="KW-0699">rRNA-binding</keyword>
<feature type="binding site" evidence="10">
    <location>
        <position position="265"/>
    </location>
    <ligand>
        <name>Zn(2+)</name>
        <dbReference type="ChEBI" id="CHEBI:29105"/>
    </ligand>
</feature>
<evidence type="ECO:0000259" key="12">
    <source>
        <dbReference type="PROSITE" id="PS51721"/>
    </source>
</evidence>
<comment type="subunit">
    <text evidence="10">Monomer. Associates with 30S ribosomal subunit, binds 16S rRNA.</text>
</comment>
<evidence type="ECO:0000259" key="11">
    <source>
        <dbReference type="PROSITE" id="PS50936"/>
    </source>
</evidence>
<dbReference type="InterPro" id="IPR010914">
    <property type="entry name" value="RsgA_GTPase_dom"/>
</dbReference>
<feature type="domain" description="EngC GTPase" evidence="11">
    <location>
        <begin position="87"/>
        <end position="239"/>
    </location>
</feature>
<evidence type="ECO:0000256" key="9">
    <source>
        <dbReference type="ARBA" id="ARBA00023134"/>
    </source>
</evidence>
<dbReference type="RefSeq" id="WP_083069313.1">
    <property type="nucleotide sequence ID" value="NZ_NBTM02000001.1"/>
</dbReference>
<feature type="domain" description="CP-type G" evidence="12">
    <location>
        <begin position="78"/>
        <end position="241"/>
    </location>
</feature>
<feature type="binding site" evidence="10">
    <location>
        <begin position="127"/>
        <end position="130"/>
    </location>
    <ligand>
        <name>GTP</name>
        <dbReference type="ChEBI" id="CHEBI:37565"/>
    </ligand>
</feature>
<evidence type="ECO:0000256" key="4">
    <source>
        <dbReference type="ARBA" id="ARBA00022730"/>
    </source>
</evidence>
<dbReference type="AlphaFoldDB" id="A0A2J9PNL3"/>
<comment type="subcellular location">
    <subcellularLocation>
        <location evidence="10">Cytoplasm</location>
    </subcellularLocation>
</comment>
<dbReference type="SUPFAM" id="SSF50249">
    <property type="entry name" value="Nucleic acid-binding proteins"/>
    <property type="match status" value="1"/>
</dbReference>
<comment type="caution">
    <text evidence="13">The sequence shown here is derived from an EMBL/GenBank/DDBJ whole genome shotgun (WGS) entry which is preliminary data.</text>
</comment>
<dbReference type="GO" id="GO:0005737">
    <property type="term" value="C:cytoplasm"/>
    <property type="evidence" value="ECO:0007669"/>
    <property type="project" value="UniProtKB-SubCell"/>
</dbReference>
<evidence type="ECO:0000256" key="2">
    <source>
        <dbReference type="ARBA" id="ARBA00022517"/>
    </source>
</evidence>
<dbReference type="InterPro" id="IPR031944">
    <property type="entry name" value="RsgA_N"/>
</dbReference>
<dbReference type="NCBIfam" id="TIGR00157">
    <property type="entry name" value="ribosome small subunit-dependent GTPase A"/>
    <property type="match status" value="1"/>
</dbReference>
<feature type="binding site" evidence="10">
    <location>
        <position position="270"/>
    </location>
    <ligand>
        <name>Zn(2+)</name>
        <dbReference type="ChEBI" id="CHEBI:29105"/>
    </ligand>
</feature>
<comment type="function">
    <text evidence="10">One of several proteins that assist in the late maturation steps of the functional core of the 30S ribosomal subunit. Helps release RbfA from mature subunits. May play a role in the assembly of ribosomal proteins into the subunit. Circularly permuted GTPase that catalyzes slow GTP hydrolysis, GTPase activity is stimulated by the 30S ribosomal subunit.</text>
</comment>
<dbReference type="CDD" id="cd04466">
    <property type="entry name" value="S1_YloQ_GTPase"/>
    <property type="match status" value="1"/>
</dbReference>
<dbReference type="GO" id="GO:0003924">
    <property type="term" value="F:GTPase activity"/>
    <property type="evidence" value="ECO:0007669"/>
    <property type="project" value="UniProtKB-UniRule"/>
</dbReference>